<protein>
    <submittedName>
        <fullName evidence="2">Uncharacterized protein</fullName>
    </submittedName>
</protein>
<reference evidence="2" key="1">
    <citation type="journal article" date="2020" name="Nature">
        <title>Giant virus diversity and host interactions through global metagenomics.</title>
        <authorList>
            <person name="Schulz F."/>
            <person name="Roux S."/>
            <person name="Paez-Espino D."/>
            <person name="Jungbluth S."/>
            <person name="Walsh D.A."/>
            <person name="Denef V.J."/>
            <person name="McMahon K.D."/>
            <person name="Konstantinidis K.T."/>
            <person name="Eloe-Fadrosh E.A."/>
            <person name="Kyrpides N.C."/>
            <person name="Woyke T."/>
        </authorList>
    </citation>
    <scope>NUCLEOTIDE SEQUENCE</scope>
    <source>
        <strain evidence="2">GVMAG-M-3300023179-97</strain>
    </source>
</reference>
<evidence type="ECO:0000313" key="2">
    <source>
        <dbReference type="EMBL" id="QHT79094.1"/>
    </source>
</evidence>
<evidence type="ECO:0000256" key="1">
    <source>
        <dbReference type="SAM" id="Phobius"/>
    </source>
</evidence>
<keyword evidence="1" id="KW-1133">Transmembrane helix</keyword>
<dbReference type="AlphaFoldDB" id="A0A6C0HF77"/>
<accession>A0A6C0HF77</accession>
<feature type="transmembrane region" description="Helical" evidence="1">
    <location>
        <begin position="6"/>
        <end position="26"/>
    </location>
</feature>
<proteinExistence type="predicted"/>
<keyword evidence="1" id="KW-0812">Transmembrane</keyword>
<sequence>MAREAGLGLAGLFMVFFGILIIVPYVKMFFSTVSGFDDFTCKEGEKPCPEGYFCEQRTCVPILPRYDINNVQPKEE</sequence>
<keyword evidence="1" id="KW-0472">Membrane</keyword>
<dbReference type="EMBL" id="MN739945">
    <property type="protein sequence ID" value="QHT79094.1"/>
    <property type="molecule type" value="Genomic_DNA"/>
</dbReference>
<name>A0A6C0HF77_9ZZZZ</name>
<organism evidence="2">
    <name type="scientific">viral metagenome</name>
    <dbReference type="NCBI Taxonomy" id="1070528"/>
    <lineage>
        <taxon>unclassified sequences</taxon>
        <taxon>metagenomes</taxon>
        <taxon>organismal metagenomes</taxon>
    </lineage>
</organism>